<organism evidence="1 2">
    <name type="scientific">Sterolibacterium denitrificans</name>
    <dbReference type="NCBI Taxonomy" id="157592"/>
    <lineage>
        <taxon>Bacteria</taxon>
        <taxon>Pseudomonadati</taxon>
        <taxon>Pseudomonadota</taxon>
        <taxon>Betaproteobacteria</taxon>
        <taxon>Nitrosomonadales</taxon>
        <taxon>Sterolibacteriaceae</taxon>
        <taxon>Sterolibacterium</taxon>
    </lineage>
</organism>
<evidence type="ECO:0000313" key="1">
    <source>
        <dbReference type="EMBL" id="SMB27544.1"/>
    </source>
</evidence>
<dbReference type="AlphaFoldDB" id="A0A7Z7MVY4"/>
<gene>
    <name evidence="1" type="ORF">SDENCHOL_20404</name>
</gene>
<dbReference type="Proteomes" id="UP000242886">
    <property type="component" value="Chromosome SDENCHOL"/>
</dbReference>
<keyword evidence="2" id="KW-1185">Reference proteome</keyword>
<dbReference type="RefSeq" id="WP_154716911.1">
    <property type="nucleotide sequence ID" value="NZ_LT837803.1"/>
</dbReference>
<name>A0A7Z7MVY4_9PROT</name>
<sequence>MARVIKLVSTDDGTPQAESTQKLAAGIDVDIFEADIQELGGERFWEAFWKTQHTYGGVHEGQPLAAIFATLHADLFHKLQDDVERLRNDDAQMDEAERDDVFGMVMFLLSVAHGDPMYDPIEHEGYEAAMARFAAAVSDEAARRGG</sequence>
<proteinExistence type="predicted"/>
<evidence type="ECO:0000313" key="2">
    <source>
        <dbReference type="Proteomes" id="UP000242886"/>
    </source>
</evidence>
<accession>A0A7Z7MVY4</accession>
<reference evidence="1" key="1">
    <citation type="submission" date="2017-03" db="EMBL/GenBank/DDBJ databases">
        <authorList>
            <consortium name="AG Boll"/>
        </authorList>
    </citation>
    <scope>NUCLEOTIDE SEQUENCE [LARGE SCALE GENOMIC DNA]</scope>
    <source>
        <strain evidence="1">Chol</strain>
    </source>
</reference>
<protein>
    <submittedName>
        <fullName evidence="1">Uncharacterized protein</fullName>
    </submittedName>
</protein>
<dbReference type="EMBL" id="LT837803">
    <property type="protein sequence ID" value="SMB27544.1"/>
    <property type="molecule type" value="Genomic_DNA"/>
</dbReference>